<reference evidence="3" key="1">
    <citation type="submission" date="2021-10" db="EMBL/GenBank/DDBJ databases">
        <title>De novo Genome Assembly of Clathrus columnatus (Basidiomycota, Fungi) Using Illumina and Nanopore Sequence Data.</title>
        <authorList>
            <person name="Ogiso-Tanaka E."/>
            <person name="Itagaki H."/>
            <person name="Hosoya T."/>
            <person name="Hosaka K."/>
        </authorList>
    </citation>
    <scope>NUCLEOTIDE SEQUENCE</scope>
    <source>
        <strain evidence="3">MO-923</strain>
    </source>
</reference>
<name>A0AAV5ASB2_9AGAM</name>
<dbReference type="PANTHER" id="PTHR23079:SF17">
    <property type="entry name" value="RNA-DEPENDENT RNA POLYMERASE"/>
    <property type="match status" value="1"/>
</dbReference>
<dbReference type="EC" id="2.7.7.48" evidence="1"/>
<comment type="catalytic activity">
    <reaction evidence="1">
        <text>RNA(n) + a ribonucleoside 5'-triphosphate = RNA(n+1) + diphosphate</text>
        <dbReference type="Rhea" id="RHEA:21248"/>
        <dbReference type="Rhea" id="RHEA-COMP:14527"/>
        <dbReference type="Rhea" id="RHEA-COMP:17342"/>
        <dbReference type="ChEBI" id="CHEBI:33019"/>
        <dbReference type="ChEBI" id="CHEBI:61557"/>
        <dbReference type="ChEBI" id="CHEBI:140395"/>
        <dbReference type="EC" id="2.7.7.48"/>
    </reaction>
</comment>
<dbReference type="AlphaFoldDB" id="A0AAV5ASB2"/>
<protein>
    <recommendedName>
        <fullName evidence="1">RNA-dependent RNA polymerase</fullName>
        <ecNumber evidence="1">2.7.7.48</ecNumber>
    </recommendedName>
</protein>
<keyword evidence="1" id="KW-0696">RNA-directed RNA polymerase</keyword>
<dbReference type="GO" id="GO:0003723">
    <property type="term" value="F:RNA binding"/>
    <property type="evidence" value="ECO:0007669"/>
    <property type="project" value="UniProtKB-KW"/>
</dbReference>
<evidence type="ECO:0000313" key="3">
    <source>
        <dbReference type="EMBL" id="GJJ15893.1"/>
    </source>
</evidence>
<evidence type="ECO:0000313" key="4">
    <source>
        <dbReference type="Proteomes" id="UP001050691"/>
    </source>
</evidence>
<evidence type="ECO:0000259" key="2">
    <source>
        <dbReference type="Pfam" id="PF05183"/>
    </source>
</evidence>
<dbReference type="EMBL" id="BPWL01000011">
    <property type="protein sequence ID" value="GJJ15893.1"/>
    <property type="molecule type" value="Genomic_DNA"/>
</dbReference>
<sequence>MSPRNPTSHAAPEQLNTDIDITKLEGDRFGLVFQLHYPAPLLEHTLPDESAEPLPGSSQPKSMLEKKLTCLTSYHERMLPFTWSVICLVLDNLDTIHEHNILFNLPTGRERCSDIPISSLKHFSDKDMEQVNDWLSQLQWGVAFQCATLLYNLQLCARNLLILKPLIELLLRQDESPAYTVDVIRKLSSILRENEGQRRGRFLARQYLLKYFEEAKTAVDHRKAYLDIPLDNEIGSTKCYHVIITPSGYNLNTVSLDMSNRILRTYPYHHDHFLRVSFTDEQGLSLRFQNQNIEKKKYIKEYVGQIMKKGFRFIGRKFQYLHYSHSSLKELTFWFISPFKLKVRNRSREINADYIRTSIGLEFPGQLTRCPARFGARLSQAFTATNASIILERHEVLQIDDVERPVPLSDITEQQDDITKQKVYCFTDGVGCVSSEMGIAIHRALLLSKGKISDLTPDTSLPPVSSVYQVRIGGAKGIVTLNPTLDGRVLCLRPSMVKFEVPHLHLEIARSFNRPGRVRLNRPLVAILYGRGVPKRVFMDLQRDAVNHAQTAVKSIETAGNFLEMQSMGFSFDLPSTLQNLNKLFLEYANHPTLWSNAICIRQYFEHDFMKRCMNVALYHTLRSYKYKTQIPVPRSWKLVGTIDEYEVLESGQVFVLPSENSDSIEGKVMLYKSPVIHPGDIQFATAVSPKDLPPDCPLLKLTDCLVFSQKGDRPLPDQCSGSDLDGDVYDLIAFEKLYPKTPIAPMIYDATGGLGGKYLELDHDCNVDDMIDFVLDFILNDTIGLISVNFLRIAEESGLFHKNCKELAQLHSRAVDFSKTGIAVGRNEIPFPKRRAKPDYLKPEIEVDTAKTEYYPSKGILGHMYRDIQLQSAFNQEEEANATDISNSAFAFFQGITACLEHRLNLLPIPIPETVDPTTKNGITQLYNYFIDKMQELRNSYMPGLGRYKREELSEEEIILGTILAKTFNYRTREEDGRSLKEETNQLTQRIYKILRTGQPGFGDEHSYHAAASGRIHRAWSAWKFGLERLSQSQTRVFGTETFMFVVLSQLFTAIAEVKQKEGVCV</sequence>
<gene>
    <name evidence="3" type="ORF">Clacol_010171</name>
</gene>
<comment type="similarity">
    <text evidence="1">Belongs to the RdRP family.</text>
</comment>
<comment type="caution">
    <text evidence="3">The sequence shown here is derived from an EMBL/GenBank/DDBJ whole genome shotgun (WGS) entry which is preliminary data.</text>
</comment>
<keyword evidence="1" id="KW-0808">Transferase</keyword>
<proteinExistence type="inferred from homology"/>
<dbReference type="GO" id="GO:0031380">
    <property type="term" value="C:nuclear RNA-directed RNA polymerase complex"/>
    <property type="evidence" value="ECO:0007669"/>
    <property type="project" value="TreeGrafter"/>
</dbReference>
<dbReference type="GO" id="GO:0003968">
    <property type="term" value="F:RNA-directed RNA polymerase activity"/>
    <property type="evidence" value="ECO:0007669"/>
    <property type="project" value="UniProtKB-KW"/>
</dbReference>
<dbReference type="PANTHER" id="PTHR23079">
    <property type="entry name" value="RNA-DEPENDENT RNA POLYMERASE"/>
    <property type="match status" value="1"/>
</dbReference>
<dbReference type="InterPro" id="IPR057596">
    <property type="entry name" value="RDRP_core"/>
</dbReference>
<dbReference type="Pfam" id="PF05183">
    <property type="entry name" value="RdRP"/>
    <property type="match status" value="1"/>
</dbReference>
<accession>A0AAV5ASB2</accession>
<keyword evidence="1" id="KW-0694">RNA-binding</keyword>
<dbReference type="GO" id="GO:0030422">
    <property type="term" value="P:siRNA processing"/>
    <property type="evidence" value="ECO:0007669"/>
    <property type="project" value="TreeGrafter"/>
</dbReference>
<organism evidence="3 4">
    <name type="scientific">Clathrus columnatus</name>
    <dbReference type="NCBI Taxonomy" id="1419009"/>
    <lineage>
        <taxon>Eukaryota</taxon>
        <taxon>Fungi</taxon>
        <taxon>Dikarya</taxon>
        <taxon>Basidiomycota</taxon>
        <taxon>Agaricomycotina</taxon>
        <taxon>Agaricomycetes</taxon>
        <taxon>Phallomycetidae</taxon>
        <taxon>Phallales</taxon>
        <taxon>Clathraceae</taxon>
        <taxon>Clathrus</taxon>
    </lineage>
</organism>
<feature type="domain" description="RDRP core" evidence="2">
    <location>
        <begin position="244"/>
        <end position="869"/>
    </location>
</feature>
<keyword evidence="1" id="KW-0548">Nucleotidyltransferase</keyword>
<keyword evidence="4" id="KW-1185">Reference proteome</keyword>
<dbReference type="InterPro" id="IPR007855">
    <property type="entry name" value="RDRP"/>
</dbReference>
<evidence type="ECO:0000256" key="1">
    <source>
        <dbReference type="RuleBase" id="RU363098"/>
    </source>
</evidence>
<dbReference type="Proteomes" id="UP001050691">
    <property type="component" value="Unassembled WGS sequence"/>
</dbReference>